<dbReference type="Pfam" id="PF00583">
    <property type="entry name" value="Acetyltransf_1"/>
    <property type="match status" value="1"/>
</dbReference>
<dbReference type="Proteomes" id="UP000218796">
    <property type="component" value="Unassembled WGS sequence"/>
</dbReference>
<dbReference type="OrthoDB" id="9812289at2"/>
<accession>A0A2A2M951</accession>
<feature type="domain" description="N-acetyltransferase" evidence="1">
    <location>
        <begin position="4"/>
        <end position="146"/>
    </location>
</feature>
<keyword evidence="3" id="KW-1185">Reference proteome</keyword>
<dbReference type="InterPro" id="IPR000182">
    <property type="entry name" value="GNAT_dom"/>
</dbReference>
<gene>
    <name evidence="2" type="ORF">CJD50_18325</name>
</gene>
<dbReference type="GeneID" id="69636404"/>
<dbReference type="InterPro" id="IPR016181">
    <property type="entry name" value="Acyl_CoA_acyltransferase"/>
</dbReference>
<comment type="caution">
    <text evidence="2">The sequence shown here is derived from an EMBL/GenBank/DDBJ whole genome shotgun (WGS) entry which is preliminary data.</text>
</comment>
<name>A0A2A2M951_9GAMM</name>
<dbReference type="Gene3D" id="3.40.630.30">
    <property type="match status" value="1"/>
</dbReference>
<organism evidence="2 3">
    <name type="scientific">Hafnia paralvei</name>
    <dbReference type="NCBI Taxonomy" id="546367"/>
    <lineage>
        <taxon>Bacteria</taxon>
        <taxon>Pseudomonadati</taxon>
        <taxon>Pseudomonadota</taxon>
        <taxon>Gammaproteobacteria</taxon>
        <taxon>Enterobacterales</taxon>
        <taxon>Hafniaceae</taxon>
        <taxon>Hafnia</taxon>
    </lineage>
</organism>
<dbReference type="KEGG" id="hpar:AL518_04500"/>
<evidence type="ECO:0000313" key="3">
    <source>
        <dbReference type="Proteomes" id="UP000218796"/>
    </source>
</evidence>
<evidence type="ECO:0000259" key="1">
    <source>
        <dbReference type="PROSITE" id="PS51186"/>
    </source>
</evidence>
<dbReference type="PROSITE" id="PS51186">
    <property type="entry name" value="GNAT"/>
    <property type="match status" value="1"/>
</dbReference>
<proteinExistence type="predicted"/>
<protein>
    <submittedName>
        <fullName evidence="2">N-acetyltransferase</fullName>
    </submittedName>
</protein>
<dbReference type="GO" id="GO:0016747">
    <property type="term" value="F:acyltransferase activity, transferring groups other than amino-acyl groups"/>
    <property type="evidence" value="ECO:0007669"/>
    <property type="project" value="InterPro"/>
</dbReference>
<evidence type="ECO:0000313" key="2">
    <source>
        <dbReference type="EMBL" id="PAV95007.1"/>
    </source>
</evidence>
<keyword evidence="2" id="KW-0808">Transferase</keyword>
<sequence length="152" mass="17494">MPAITVKHSNIEEIHFLYSLLPEFSALHNRQDLINRLNNKETCALVAYKEEKPVGFKLGYALNDTTFYSWLGGVLPDYRRDGIAQVLLHTQENWALNHGYQYIEVKTRNCFPAMLIMLIKNGYQLTALEQAENLADNRVRLVKCLTHGTNNK</sequence>
<dbReference type="RefSeq" id="WP_008815750.1">
    <property type="nucleotide sequence ID" value="NZ_CAUEKQ010000005.1"/>
</dbReference>
<dbReference type="EMBL" id="NQMS01000009">
    <property type="protein sequence ID" value="PAV95007.1"/>
    <property type="molecule type" value="Genomic_DNA"/>
</dbReference>
<reference evidence="2 3" key="1">
    <citation type="submission" date="2017-08" db="EMBL/GenBank/DDBJ databases">
        <title>Draft Genome Sequence of Hafnia alvei CITHA-6 Isolated from Raw Bovine Milk.</title>
        <authorList>
            <person name="Culligan E.P."/>
            <person name="Mcsweeney A."/>
            <person name="O'Doherty C."/>
            <person name="Gleeson E."/>
            <person name="O'Riordan D."/>
            <person name="Sleator R.D."/>
        </authorList>
    </citation>
    <scope>NUCLEOTIDE SEQUENCE [LARGE SCALE GENOMIC DNA]</scope>
    <source>
        <strain evidence="2 3">CITHA-6</strain>
    </source>
</reference>
<dbReference type="SUPFAM" id="SSF55729">
    <property type="entry name" value="Acyl-CoA N-acyltransferases (Nat)"/>
    <property type="match status" value="1"/>
</dbReference>
<dbReference type="AlphaFoldDB" id="A0A2A2M951"/>
<dbReference type="CDD" id="cd04301">
    <property type="entry name" value="NAT_SF"/>
    <property type="match status" value="1"/>
</dbReference>